<keyword evidence="1" id="KW-0238">DNA-binding</keyword>
<sequence>MLITVEEFARMARLSRRQIDRLRSRRAENFPKEYEFGSGHSKYRQCPRFKLSEVEAWIDSRALW</sequence>
<gene>
    <name evidence="1" type="ORF">GGQ98_003450</name>
</gene>
<dbReference type="RefSeq" id="WP_184071715.1">
    <property type="nucleotide sequence ID" value="NZ_JACHNZ010000058.1"/>
</dbReference>
<accession>A0A7W7B4E5</accession>
<reference evidence="1 2" key="1">
    <citation type="submission" date="2020-08" db="EMBL/GenBank/DDBJ databases">
        <title>Genomic Encyclopedia of Type Strains, Phase IV (KMG-IV): sequencing the most valuable type-strain genomes for metagenomic binning, comparative biology and taxonomic classification.</title>
        <authorList>
            <person name="Goeker M."/>
        </authorList>
    </citation>
    <scope>NUCLEOTIDE SEQUENCE [LARGE SCALE GENOMIC DNA]</scope>
    <source>
        <strain evidence="1 2">DSM 17328</strain>
    </source>
</reference>
<organism evidence="1 2">
    <name type="scientific">Sphingosinicella soli</name>
    <dbReference type="NCBI Taxonomy" id="333708"/>
    <lineage>
        <taxon>Bacteria</taxon>
        <taxon>Pseudomonadati</taxon>
        <taxon>Pseudomonadota</taxon>
        <taxon>Alphaproteobacteria</taxon>
        <taxon>Sphingomonadales</taxon>
        <taxon>Sphingosinicellaceae</taxon>
        <taxon>Sphingosinicella</taxon>
    </lineage>
</organism>
<proteinExistence type="predicted"/>
<dbReference type="Proteomes" id="UP000566324">
    <property type="component" value="Unassembled WGS sequence"/>
</dbReference>
<protein>
    <submittedName>
        <fullName evidence="1">Putative DNA-binding transcriptional regulator AlpA</fullName>
    </submittedName>
</protein>
<dbReference type="AlphaFoldDB" id="A0A7W7B4E5"/>
<keyword evidence="2" id="KW-1185">Reference proteome</keyword>
<comment type="caution">
    <text evidence="1">The sequence shown here is derived from an EMBL/GenBank/DDBJ whole genome shotgun (WGS) entry which is preliminary data.</text>
</comment>
<dbReference type="EMBL" id="JACHNZ010000058">
    <property type="protein sequence ID" value="MBB4633796.1"/>
    <property type="molecule type" value="Genomic_DNA"/>
</dbReference>
<evidence type="ECO:0000313" key="2">
    <source>
        <dbReference type="Proteomes" id="UP000566324"/>
    </source>
</evidence>
<evidence type="ECO:0000313" key="1">
    <source>
        <dbReference type="EMBL" id="MBB4633796.1"/>
    </source>
</evidence>
<dbReference type="GO" id="GO:0003677">
    <property type="term" value="F:DNA binding"/>
    <property type="evidence" value="ECO:0007669"/>
    <property type="project" value="UniProtKB-KW"/>
</dbReference>
<name>A0A7W7B4E5_9SPHN</name>